<dbReference type="Proteomes" id="UP000276260">
    <property type="component" value="Unassembled WGS sequence"/>
</dbReference>
<dbReference type="InterPro" id="IPR011783">
    <property type="entry name" value="Pept_S1C_DegS"/>
</dbReference>
<dbReference type="SUPFAM" id="SSF50156">
    <property type="entry name" value="PDZ domain-like"/>
    <property type="match status" value="1"/>
</dbReference>
<sequence>MSKLLISLLKSVAYGLAIAMLWLVFFNPQPGLKLNFWQEKESLPAPVSYSKAVRAAAPAVVNVYTKSTSQDPRSYQSRTIERQELGSGVIMNAQGYVLTNYHVVYGADQISVALQDGRVFDAVLIGQDQLTDLAVLYVEADNLPVIPQDASLEPQVGDVVLAIGNPFNLGQAITQGVISATGRAGLSPANGYADFMQMDAAINAGNSGGALINSNGVLVGINTAAFQRQRNQDIQGIFFAVPYRLASNVLQKLIKHGRVIRGYLGVSGDPVVNPAGDLMISTAQTLFGVKISAIEPLSPAAIAGLQVGDILQQINGETLTSVHHALDLIAETAPDTTLQMSIDRQGKQLKIPVVIRELN</sequence>
<dbReference type="GO" id="GO:0042597">
    <property type="term" value="C:periplasmic space"/>
    <property type="evidence" value="ECO:0007669"/>
    <property type="project" value="TreeGrafter"/>
</dbReference>
<dbReference type="InterPro" id="IPR001478">
    <property type="entry name" value="PDZ"/>
</dbReference>
<dbReference type="NCBIfam" id="TIGR02038">
    <property type="entry name" value="protease_degS"/>
    <property type="match status" value="1"/>
</dbReference>
<dbReference type="EMBL" id="RRCF01000001">
    <property type="protein sequence ID" value="RRJ23939.1"/>
    <property type="molecule type" value="Genomic_DNA"/>
</dbReference>
<dbReference type="InterPro" id="IPR041489">
    <property type="entry name" value="PDZ_6"/>
</dbReference>
<dbReference type="GO" id="GO:0004252">
    <property type="term" value="F:serine-type endopeptidase activity"/>
    <property type="evidence" value="ECO:0007669"/>
    <property type="project" value="InterPro"/>
</dbReference>
<keyword evidence="4" id="KW-0720">Serine protease</keyword>
<accession>A0A3P3QTW5</accession>
<dbReference type="PANTHER" id="PTHR22939:SF101">
    <property type="entry name" value="PERIPLASMIC PH-DEPENDENT SERINE ENDOPROTEASE DEGQ"/>
    <property type="match status" value="1"/>
</dbReference>
<dbReference type="PROSITE" id="PS50106">
    <property type="entry name" value="PDZ"/>
    <property type="match status" value="1"/>
</dbReference>
<proteinExistence type="inferred from homology"/>
<dbReference type="OrthoDB" id="9758917at2"/>
<dbReference type="SUPFAM" id="SSF50494">
    <property type="entry name" value="Trypsin-like serine proteases"/>
    <property type="match status" value="1"/>
</dbReference>
<dbReference type="InterPro" id="IPR009003">
    <property type="entry name" value="Peptidase_S1_PA"/>
</dbReference>
<dbReference type="Gene3D" id="2.40.10.10">
    <property type="entry name" value="Trypsin-like serine proteases"/>
    <property type="match status" value="2"/>
</dbReference>
<dbReference type="SMART" id="SM00228">
    <property type="entry name" value="PDZ"/>
    <property type="match status" value="1"/>
</dbReference>
<evidence type="ECO:0000256" key="6">
    <source>
        <dbReference type="SAM" id="Phobius"/>
    </source>
</evidence>
<feature type="active site" description="Charge relay system" evidence="5">
    <location>
        <position position="207"/>
    </location>
</feature>
<evidence type="ECO:0000256" key="4">
    <source>
        <dbReference type="ARBA" id="ARBA00022825"/>
    </source>
</evidence>
<name>A0A3P3QTW5_9GAMM</name>
<dbReference type="GO" id="GO:0006515">
    <property type="term" value="P:protein quality control for misfolded or incompletely synthesized proteins"/>
    <property type="evidence" value="ECO:0007669"/>
    <property type="project" value="TreeGrafter"/>
</dbReference>
<dbReference type="InterPro" id="IPR001940">
    <property type="entry name" value="Peptidase_S1C"/>
</dbReference>
<keyword evidence="9" id="KW-1185">Reference proteome</keyword>
<evidence type="ECO:0000313" key="8">
    <source>
        <dbReference type="EMBL" id="RRJ23939.1"/>
    </source>
</evidence>
<dbReference type="PANTHER" id="PTHR22939">
    <property type="entry name" value="SERINE PROTEASE FAMILY S1C HTRA-RELATED"/>
    <property type="match status" value="1"/>
</dbReference>
<dbReference type="Pfam" id="PF13365">
    <property type="entry name" value="Trypsin_2"/>
    <property type="match status" value="1"/>
</dbReference>
<keyword evidence="2" id="KW-0645">Protease</keyword>
<dbReference type="PRINTS" id="PR00834">
    <property type="entry name" value="PROTEASES2C"/>
</dbReference>
<protein>
    <submittedName>
        <fullName evidence="8">Outer membrane-stress sensor serine endopeptidase DegS</fullName>
    </submittedName>
</protein>
<organism evidence="8 9">
    <name type="scientific">Rheinheimera mesophila</name>
    <dbReference type="NCBI Taxonomy" id="1547515"/>
    <lineage>
        <taxon>Bacteria</taxon>
        <taxon>Pseudomonadati</taxon>
        <taxon>Pseudomonadota</taxon>
        <taxon>Gammaproteobacteria</taxon>
        <taxon>Chromatiales</taxon>
        <taxon>Chromatiaceae</taxon>
        <taxon>Rheinheimera</taxon>
    </lineage>
</organism>
<evidence type="ECO:0000256" key="3">
    <source>
        <dbReference type="ARBA" id="ARBA00022801"/>
    </source>
</evidence>
<comment type="similarity">
    <text evidence="1">Belongs to the peptidase S1C family.</text>
</comment>
<feature type="domain" description="PDZ" evidence="7">
    <location>
        <begin position="253"/>
        <end position="344"/>
    </location>
</feature>
<gene>
    <name evidence="8" type="primary">degS</name>
    <name evidence="8" type="ORF">EIK76_07800</name>
</gene>
<evidence type="ECO:0000256" key="5">
    <source>
        <dbReference type="PIRSR" id="PIRSR611783-1"/>
    </source>
</evidence>
<keyword evidence="6" id="KW-0472">Membrane</keyword>
<feature type="active site" description="Charge relay system" evidence="5">
    <location>
        <position position="132"/>
    </location>
</feature>
<evidence type="ECO:0000256" key="1">
    <source>
        <dbReference type="ARBA" id="ARBA00010541"/>
    </source>
</evidence>
<dbReference type="InterPro" id="IPR043504">
    <property type="entry name" value="Peptidase_S1_PA_chymotrypsin"/>
</dbReference>
<keyword evidence="6" id="KW-0812">Transmembrane</keyword>
<reference evidence="8 9" key="1">
    <citation type="submission" date="2018-11" db="EMBL/GenBank/DDBJ databases">
        <title>Draft genome analysis of Rheinheimera mesophila isolated from an industrial waste site.</title>
        <authorList>
            <person name="Yu Q."/>
            <person name="Qi Y."/>
            <person name="Zhang H."/>
            <person name="Lu Y."/>
            <person name="Pu J."/>
        </authorList>
    </citation>
    <scope>NUCLEOTIDE SEQUENCE [LARGE SCALE GENOMIC DNA]</scope>
    <source>
        <strain evidence="8 9">IITR13</strain>
    </source>
</reference>
<comment type="caution">
    <text evidence="8">The sequence shown here is derived from an EMBL/GenBank/DDBJ whole genome shotgun (WGS) entry which is preliminary data.</text>
</comment>
<dbReference type="InterPro" id="IPR036034">
    <property type="entry name" value="PDZ_sf"/>
</dbReference>
<dbReference type="Gene3D" id="2.30.42.10">
    <property type="match status" value="1"/>
</dbReference>
<feature type="transmembrane region" description="Helical" evidence="6">
    <location>
        <begin position="7"/>
        <end position="26"/>
    </location>
</feature>
<dbReference type="Pfam" id="PF17820">
    <property type="entry name" value="PDZ_6"/>
    <property type="match status" value="1"/>
</dbReference>
<evidence type="ECO:0000259" key="7">
    <source>
        <dbReference type="PROSITE" id="PS50106"/>
    </source>
</evidence>
<evidence type="ECO:0000313" key="9">
    <source>
        <dbReference type="Proteomes" id="UP000276260"/>
    </source>
</evidence>
<dbReference type="RefSeq" id="WP_046519667.1">
    <property type="nucleotide sequence ID" value="NZ_LAVS01000015.1"/>
</dbReference>
<dbReference type="AlphaFoldDB" id="A0A3P3QTW5"/>
<keyword evidence="3" id="KW-0378">Hydrolase</keyword>
<evidence type="ECO:0000256" key="2">
    <source>
        <dbReference type="ARBA" id="ARBA00022670"/>
    </source>
</evidence>
<keyword evidence="6" id="KW-1133">Transmembrane helix</keyword>
<feature type="active site" description="Charge relay system" evidence="5">
    <location>
        <position position="102"/>
    </location>
</feature>